<dbReference type="InterPro" id="IPR004360">
    <property type="entry name" value="Glyas_Fos-R_dOase_dom"/>
</dbReference>
<dbReference type="PANTHER" id="PTHR36437">
    <property type="entry name" value="GLYOXALASE/BLEOMYCIN RESISTANCE PROTEIN/DIOXYGENASE"/>
    <property type="match status" value="1"/>
</dbReference>
<protein>
    <submittedName>
        <fullName evidence="2">VOC family protein</fullName>
    </submittedName>
</protein>
<proteinExistence type="predicted"/>
<accession>A0ABX2LSI5</accession>
<name>A0ABX2LSI5_9STAP</name>
<feature type="domain" description="VOC" evidence="1">
    <location>
        <begin position="1"/>
        <end position="128"/>
    </location>
</feature>
<comment type="caution">
    <text evidence="2">The sequence shown here is derived from an EMBL/GenBank/DDBJ whole genome shotgun (WGS) entry which is preliminary data.</text>
</comment>
<dbReference type="Proteomes" id="UP000610527">
    <property type="component" value="Unassembled WGS sequence"/>
</dbReference>
<dbReference type="Gene3D" id="3.10.180.10">
    <property type="entry name" value="2,3-Dihydroxybiphenyl 1,2-Dioxygenase, domain 1"/>
    <property type="match status" value="1"/>
</dbReference>
<dbReference type="CDD" id="cd07263">
    <property type="entry name" value="VOC_like"/>
    <property type="match status" value="1"/>
</dbReference>
<dbReference type="SUPFAM" id="SSF54593">
    <property type="entry name" value="Glyoxalase/Bleomycin resistance protein/Dihydroxybiphenyl dioxygenase"/>
    <property type="match status" value="1"/>
</dbReference>
<evidence type="ECO:0000259" key="1">
    <source>
        <dbReference type="PROSITE" id="PS51819"/>
    </source>
</evidence>
<gene>
    <name evidence="2" type="ORF">HUN84_09075</name>
</gene>
<sequence length="129" mass="14382">MNIIANSIFVENQEEALQFYTNILGFEKKIDEPVGGGFRWLTLVSPNQPEAAQLVLEPNGNPIAGDYQQRLFEANIPITMFGVDNVQQTYDTLTQKGVHFTVEPTTMGSAKMAIFDDTCGNLIQIIEQK</sequence>
<dbReference type="RefSeq" id="WP_070855663.1">
    <property type="nucleotide sequence ID" value="NZ_JABVEF010000004.1"/>
</dbReference>
<evidence type="ECO:0000313" key="3">
    <source>
        <dbReference type="Proteomes" id="UP000610527"/>
    </source>
</evidence>
<dbReference type="Pfam" id="PF00903">
    <property type="entry name" value="Glyoxalase"/>
    <property type="match status" value="1"/>
</dbReference>
<dbReference type="InterPro" id="IPR029068">
    <property type="entry name" value="Glyas_Bleomycin-R_OHBP_Dase"/>
</dbReference>
<reference evidence="2 3" key="1">
    <citation type="submission" date="2020-06" db="EMBL/GenBank/DDBJ databases">
        <title>Staphylococcus borealis sp. nov. -A novel member of the Staphylococcaceae family isolated from skin and blood in humans.</title>
        <authorList>
            <person name="Pain M."/>
            <person name="Wolden R."/>
            <person name="Jaen-Luchoro D."/>
            <person name="Salva-Serra F."/>
            <person name="Iglesias B.P."/>
            <person name="Karlsson R."/>
            <person name="Klingenberg C."/>
            <person name="Cavanagh J.P."/>
        </authorList>
    </citation>
    <scope>NUCLEOTIDE SEQUENCE [LARGE SCALE GENOMIC DNA]</scope>
    <source>
        <strain evidence="2 3">58-22</strain>
    </source>
</reference>
<keyword evidence="3" id="KW-1185">Reference proteome</keyword>
<organism evidence="2 3">
    <name type="scientific">Staphylococcus borealis</name>
    <dbReference type="NCBI Taxonomy" id="2742203"/>
    <lineage>
        <taxon>Bacteria</taxon>
        <taxon>Bacillati</taxon>
        <taxon>Bacillota</taxon>
        <taxon>Bacilli</taxon>
        <taxon>Bacillales</taxon>
        <taxon>Staphylococcaceae</taxon>
        <taxon>Staphylococcus</taxon>
    </lineage>
</organism>
<dbReference type="PROSITE" id="PS51819">
    <property type="entry name" value="VOC"/>
    <property type="match status" value="1"/>
</dbReference>
<dbReference type="EMBL" id="JABVEG010000005">
    <property type="protein sequence ID" value="NUI82867.1"/>
    <property type="molecule type" value="Genomic_DNA"/>
</dbReference>
<dbReference type="PANTHER" id="PTHR36437:SF2">
    <property type="entry name" value="GLYOXALASE_BLEOMYCIN RESISTANCE PROTEIN_DIOXYGENASE"/>
    <property type="match status" value="1"/>
</dbReference>
<evidence type="ECO:0000313" key="2">
    <source>
        <dbReference type="EMBL" id="NUI82867.1"/>
    </source>
</evidence>
<dbReference type="InterPro" id="IPR037523">
    <property type="entry name" value="VOC_core"/>
</dbReference>